<sequence>MARTKAGQIRRLDALRKQYPALDEQRLEEKALAESLVHARLLSLGIVNEAFAPPDDEPGIVVPEQPKHKKRPRASEERLDSHSDGKKRPRNSKTSSEDSDLEVDKSESEDDEYGVTAADRAKLQTAARRRQRQRDRLKKIREDPERAREKYERDRANRKKREAAGLWR</sequence>
<feature type="compositionally biased region" description="Basic and acidic residues" evidence="1">
    <location>
        <begin position="73"/>
        <end position="86"/>
    </location>
</feature>
<evidence type="ECO:0000313" key="2">
    <source>
        <dbReference type="EMBL" id="KIY69228.1"/>
    </source>
</evidence>
<feature type="compositionally biased region" description="Basic residues" evidence="1">
    <location>
        <begin position="127"/>
        <end position="139"/>
    </location>
</feature>
<accession>A0A0D7BFD5</accession>
<evidence type="ECO:0000256" key="1">
    <source>
        <dbReference type="SAM" id="MobiDB-lite"/>
    </source>
</evidence>
<feature type="region of interest" description="Disordered" evidence="1">
    <location>
        <begin position="50"/>
        <end position="168"/>
    </location>
</feature>
<reference evidence="2 3" key="1">
    <citation type="journal article" date="2015" name="Fungal Genet. Biol.">
        <title>Evolution of novel wood decay mechanisms in Agaricales revealed by the genome sequences of Fistulina hepatica and Cylindrobasidium torrendii.</title>
        <authorList>
            <person name="Floudas D."/>
            <person name="Held B.W."/>
            <person name="Riley R."/>
            <person name="Nagy L.G."/>
            <person name="Koehler G."/>
            <person name="Ransdell A.S."/>
            <person name="Younus H."/>
            <person name="Chow J."/>
            <person name="Chiniquy J."/>
            <person name="Lipzen A."/>
            <person name="Tritt A."/>
            <person name="Sun H."/>
            <person name="Haridas S."/>
            <person name="LaButti K."/>
            <person name="Ohm R.A."/>
            <person name="Kues U."/>
            <person name="Blanchette R.A."/>
            <person name="Grigoriev I.V."/>
            <person name="Minto R.E."/>
            <person name="Hibbett D.S."/>
        </authorList>
    </citation>
    <scope>NUCLEOTIDE SEQUENCE [LARGE SCALE GENOMIC DNA]</scope>
    <source>
        <strain evidence="2 3">FP15055 ss-10</strain>
    </source>
</reference>
<organism evidence="2 3">
    <name type="scientific">Cylindrobasidium torrendii FP15055 ss-10</name>
    <dbReference type="NCBI Taxonomy" id="1314674"/>
    <lineage>
        <taxon>Eukaryota</taxon>
        <taxon>Fungi</taxon>
        <taxon>Dikarya</taxon>
        <taxon>Basidiomycota</taxon>
        <taxon>Agaricomycotina</taxon>
        <taxon>Agaricomycetes</taxon>
        <taxon>Agaricomycetidae</taxon>
        <taxon>Agaricales</taxon>
        <taxon>Marasmiineae</taxon>
        <taxon>Physalacriaceae</taxon>
        <taxon>Cylindrobasidium</taxon>
    </lineage>
</organism>
<keyword evidence="3" id="KW-1185">Reference proteome</keyword>
<feature type="compositionally biased region" description="Acidic residues" evidence="1">
    <location>
        <begin position="97"/>
        <end position="113"/>
    </location>
</feature>
<feature type="compositionally biased region" description="Basic and acidic residues" evidence="1">
    <location>
        <begin position="140"/>
        <end position="155"/>
    </location>
</feature>
<dbReference type="EMBL" id="KN880488">
    <property type="protein sequence ID" value="KIY69228.1"/>
    <property type="molecule type" value="Genomic_DNA"/>
</dbReference>
<evidence type="ECO:0000313" key="3">
    <source>
        <dbReference type="Proteomes" id="UP000054007"/>
    </source>
</evidence>
<protein>
    <submittedName>
        <fullName evidence="2">Uncharacterized protein</fullName>
    </submittedName>
</protein>
<dbReference type="Proteomes" id="UP000054007">
    <property type="component" value="Unassembled WGS sequence"/>
</dbReference>
<gene>
    <name evidence="2" type="ORF">CYLTODRAFT_489127</name>
</gene>
<dbReference type="AlphaFoldDB" id="A0A0D7BFD5"/>
<name>A0A0D7BFD5_9AGAR</name>
<proteinExistence type="predicted"/>